<protein>
    <recommendedName>
        <fullName evidence="3">Glycosyltransferase subfamily 4-like N-terminal domain-containing protein</fullName>
    </recommendedName>
</protein>
<evidence type="ECO:0000313" key="1">
    <source>
        <dbReference type="EMBL" id="ABV66950.1"/>
    </source>
</evidence>
<sequence length="381" mass="45053">MKVLFIAYYFEPFSGVGAKRVSYWAKNLKRINNIITKCDVITAIPQVSKFDYIDNVFYIENTNEGLLRKFIKFDRGASWLYNLKNFVKNNINKNDYDFVILTGDPFLHFFIVNDFKDLGIKTIIDFRDPFANNPRGVVKDTLIKKIKHFALKKIENYFLSKADFIITVNKYCIELFENYKKYFYKMRIIDNGYDEQIFTNINMQNNNINMQNKIIKFAYAGKLYADRNPQIFFNTLKNFEDVEFYHIGERSEYISGNSKQIHSLGFMSYYETISTLNTMNVCTIFTSGHFFESTTKVFDYIALNKVILIITDGEIKTGQLYDILKDYPYTYWVNNNQSDIENVLNIIKNNLKLSKNNFDSYTYSREYGLIKLISILKENYE</sequence>
<dbReference type="HOGENOM" id="CLU_724898_0_0_7"/>
<evidence type="ECO:0000313" key="2">
    <source>
        <dbReference type="Proteomes" id="UP000001136"/>
    </source>
</evidence>
<evidence type="ECO:0008006" key="3">
    <source>
        <dbReference type="Google" id="ProtNLM"/>
    </source>
</evidence>
<organism evidence="1 2">
    <name type="scientific">Aliarcobacter butzleri (strain RM4018)</name>
    <name type="common">Arcobacter butzleri</name>
    <dbReference type="NCBI Taxonomy" id="367737"/>
    <lineage>
        <taxon>Bacteria</taxon>
        <taxon>Pseudomonadati</taxon>
        <taxon>Campylobacterota</taxon>
        <taxon>Epsilonproteobacteria</taxon>
        <taxon>Campylobacterales</taxon>
        <taxon>Arcobacteraceae</taxon>
        <taxon>Aliarcobacter</taxon>
    </lineage>
</organism>
<accession>A8ESM6</accession>
<dbReference type="GeneID" id="24304493"/>
<dbReference type="AlphaFoldDB" id="A8ESM6"/>
<dbReference type="STRING" id="367737.Abu_0685"/>
<dbReference type="eggNOG" id="COG0438">
    <property type="taxonomic scope" value="Bacteria"/>
</dbReference>
<dbReference type="Proteomes" id="UP000001136">
    <property type="component" value="Chromosome"/>
</dbReference>
<dbReference type="SUPFAM" id="SSF53756">
    <property type="entry name" value="UDP-Glycosyltransferase/glycogen phosphorylase"/>
    <property type="match status" value="1"/>
</dbReference>
<dbReference type="KEGG" id="abu:Abu_0685"/>
<proteinExistence type="predicted"/>
<gene>
    <name evidence="1" type="ordered locus">Abu_0685</name>
</gene>
<dbReference type="Gene3D" id="3.40.50.2000">
    <property type="entry name" value="Glycogen Phosphorylase B"/>
    <property type="match status" value="1"/>
</dbReference>
<dbReference type="EMBL" id="CP000361">
    <property type="protein sequence ID" value="ABV66950.1"/>
    <property type="molecule type" value="Genomic_DNA"/>
</dbReference>
<name>A8ESM6_ALIB4</name>
<keyword evidence="2" id="KW-1185">Reference proteome</keyword>
<reference evidence="1 2" key="1">
    <citation type="journal article" date="2007" name="PLoS ONE">
        <title>The complete genome sequence and analysis of the Epsilonproteobacterium Arcobacter butzleri.</title>
        <authorList>
            <person name="Miller W.G."/>
            <person name="Parker C.T."/>
            <person name="Rubenfield M."/>
            <person name="Mendz G.L."/>
            <person name="Woesten M.M.S.M."/>
            <person name="Ussery D.W."/>
            <person name="Stolz J.F."/>
            <person name="Binnewies T.T."/>
            <person name="Hallin P.F."/>
            <person name="Wang G."/>
            <person name="Malek J.A."/>
            <person name="Rogosin A."/>
            <person name="Stanker L.H."/>
            <person name="Mandrell R.E."/>
        </authorList>
    </citation>
    <scope>NUCLEOTIDE SEQUENCE [LARGE SCALE GENOMIC DNA]</scope>
    <source>
        <strain evidence="1 2">RM4018</strain>
    </source>
</reference>
<dbReference type="RefSeq" id="WP_012012453.1">
    <property type="nucleotide sequence ID" value="NC_009850.1"/>
</dbReference>